<keyword evidence="4" id="KW-0274">FAD</keyword>
<dbReference type="InterPro" id="IPR036188">
    <property type="entry name" value="FAD/NAD-bd_sf"/>
</dbReference>
<accession>A0A101N1B6</accession>
<dbReference type="NCBIfam" id="NF004832">
    <property type="entry name" value="PRK06184.1"/>
    <property type="match status" value="1"/>
</dbReference>
<evidence type="ECO:0000313" key="7">
    <source>
        <dbReference type="Proteomes" id="UP000053039"/>
    </source>
</evidence>
<dbReference type="Gene3D" id="3.30.70.2450">
    <property type="match status" value="1"/>
</dbReference>
<organism evidence="6 7">
    <name type="scientific">Streptomyces pseudovenezuelae</name>
    <dbReference type="NCBI Taxonomy" id="67350"/>
    <lineage>
        <taxon>Bacteria</taxon>
        <taxon>Bacillati</taxon>
        <taxon>Actinomycetota</taxon>
        <taxon>Actinomycetes</taxon>
        <taxon>Kitasatosporales</taxon>
        <taxon>Streptomycetaceae</taxon>
        <taxon>Streptomyces</taxon>
        <taxon>Streptomyces aurantiacus group</taxon>
    </lineage>
</organism>
<dbReference type="OrthoDB" id="8670884at2"/>
<keyword evidence="3" id="KW-0285">Flavoprotein</keyword>
<dbReference type="GO" id="GO:0016709">
    <property type="term" value="F:oxidoreductase activity, acting on paired donors, with incorporation or reduction of molecular oxygen, NAD(P)H as one donor, and incorporation of one atom of oxygen"/>
    <property type="evidence" value="ECO:0007669"/>
    <property type="project" value="UniProtKB-ARBA"/>
</dbReference>
<dbReference type="PRINTS" id="PR00420">
    <property type="entry name" value="RNGMNOXGNASE"/>
</dbReference>
<name>A0A101N1B6_9ACTN</name>
<dbReference type="Gene3D" id="3.40.30.120">
    <property type="match status" value="1"/>
</dbReference>
<dbReference type="InterPro" id="IPR036249">
    <property type="entry name" value="Thioredoxin-like_sf"/>
</dbReference>
<reference evidence="6 7" key="1">
    <citation type="submission" date="2015-10" db="EMBL/GenBank/DDBJ databases">
        <title>Draft genome sequence of Streptomyces pseudovenezuelae DSM 40212, type strain for the species Streptomyces pseudovenezuelae.</title>
        <authorList>
            <person name="Ruckert C."/>
            <person name="Winkler A."/>
            <person name="Kalinowski J."/>
            <person name="Kampfer P."/>
            <person name="Glaeser S."/>
        </authorList>
    </citation>
    <scope>NUCLEOTIDE SEQUENCE [LARGE SCALE GENOMIC DNA]</scope>
    <source>
        <strain evidence="6 7">DSM 40212</strain>
    </source>
</reference>
<proteinExistence type="inferred from homology"/>
<dbReference type="Gene3D" id="3.50.50.60">
    <property type="entry name" value="FAD/NAD(P)-binding domain"/>
    <property type="match status" value="1"/>
</dbReference>
<dbReference type="SUPFAM" id="SSF51905">
    <property type="entry name" value="FAD/NAD(P)-binding domain"/>
    <property type="match status" value="1"/>
</dbReference>
<evidence type="ECO:0000256" key="4">
    <source>
        <dbReference type="ARBA" id="ARBA00022827"/>
    </source>
</evidence>
<evidence type="ECO:0000313" key="6">
    <source>
        <dbReference type="EMBL" id="KUM84735.1"/>
    </source>
</evidence>
<comment type="similarity">
    <text evidence="2">Belongs to the PheA/TfdB FAD monooxygenase family.</text>
</comment>
<dbReference type="InterPro" id="IPR002938">
    <property type="entry name" value="FAD-bd"/>
</dbReference>
<gene>
    <name evidence="6" type="ORF">AQI94_29675</name>
</gene>
<dbReference type="GO" id="GO:0071949">
    <property type="term" value="F:FAD binding"/>
    <property type="evidence" value="ECO:0007669"/>
    <property type="project" value="InterPro"/>
</dbReference>
<dbReference type="Proteomes" id="UP000053039">
    <property type="component" value="Unassembled WGS sequence"/>
</dbReference>
<sequence length="524" mass="56093">MKPHTPLDVLIIGAGPTGTALGVDLARRGLDIRIVNKSEHAFDGSRAKGIQPRTLEVLEDLEALDAVLAGGCTYPLVGIHVGPLAAPWRMMRNRKPSADVPYPNTWLIPQYSTDRALHDRLEQLGRHVEFGTGLTELAQDTDLVTATVAGPDGIEEITARYVVGADGGSSAVRKQLGIGFTGSTDEQDRMIIVDAVTTGLSRDRWHMWPRTGGRFTGACPLPGSDLFQWMIRLETDEEPMLDEAGLNERIRSATGNPRITLSDTRWTSVFRPNIRLAESYGQGRVFIAGDAAHVHPPAGAQGLNTGIQDAYNLGWKLAQVLAGADPALLDTYEAERMPIAAAVLGLSTKKYDGIAKLDPSSLKRGKDEQQLALTYFGGPLAPADSGRTRTLRVGDRAPDAVLTGRDGERIRLFDAFRGPHFTALAHGPRAAAALDRLEWPTAGAQLKRIAVGAPAERADQLLTDSAGTLGRVHGLTEDTLLLVRPDGYIGHIATEDILADTRAAVEALTPPVESRTQAAPGGAA</sequence>
<dbReference type="PANTHER" id="PTHR43004">
    <property type="entry name" value="TRK SYSTEM POTASSIUM UPTAKE PROTEIN"/>
    <property type="match status" value="1"/>
</dbReference>
<evidence type="ECO:0000259" key="5">
    <source>
        <dbReference type="Pfam" id="PF01494"/>
    </source>
</evidence>
<keyword evidence="6" id="KW-0503">Monooxygenase</keyword>
<evidence type="ECO:0000256" key="3">
    <source>
        <dbReference type="ARBA" id="ARBA00022630"/>
    </source>
</evidence>
<dbReference type="InterPro" id="IPR050641">
    <property type="entry name" value="RIFMO-like"/>
</dbReference>
<dbReference type="PANTHER" id="PTHR43004:SF19">
    <property type="entry name" value="BINDING MONOOXYGENASE, PUTATIVE (JCVI)-RELATED"/>
    <property type="match status" value="1"/>
</dbReference>
<evidence type="ECO:0000256" key="1">
    <source>
        <dbReference type="ARBA" id="ARBA00001974"/>
    </source>
</evidence>
<dbReference type="SUPFAM" id="SSF52833">
    <property type="entry name" value="Thioredoxin-like"/>
    <property type="match status" value="1"/>
</dbReference>
<dbReference type="Pfam" id="PF01494">
    <property type="entry name" value="FAD_binding_3"/>
    <property type="match status" value="1"/>
</dbReference>
<protein>
    <submittedName>
        <fullName evidence="6">FAD-binding monooxygenase</fullName>
    </submittedName>
</protein>
<dbReference type="RefSeq" id="WP_031058061.1">
    <property type="nucleotide sequence ID" value="NZ_KQ948150.1"/>
</dbReference>
<keyword evidence="6" id="KW-0560">Oxidoreductase</keyword>
<dbReference type="AlphaFoldDB" id="A0A101N1B6"/>
<comment type="caution">
    <text evidence="6">The sequence shown here is derived from an EMBL/GenBank/DDBJ whole genome shotgun (WGS) entry which is preliminary data.</text>
</comment>
<feature type="domain" description="FAD-binding" evidence="5">
    <location>
        <begin position="8"/>
        <end position="344"/>
    </location>
</feature>
<comment type="cofactor">
    <cofactor evidence="1">
        <name>FAD</name>
        <dbReference type="ChEBI" id="CHEBI:57692"/>
    </cofactor>
</comment>
<dbReference type="EMBL" id="LMWM01000030">
    <property type="protein sequence ID" value="KUM84735.1"/>
    <property type="molecule type" value="Genomic_DNA"/>
</dbReference>
<evidence type="ECO:0000256" key="2">
    <source>
        <dbReference type="ARBA" id="ARBA00007801"/>
    </source>
</evidence>